<evidence type="ECO:0000313" key="2">
    <source>
        <dbReference type="EMBL" id="KAJ8549392.1"/>
    </source>
</evidence>
<dbReference type="AlphaFoldDB" id="A0A9Q1RCX5"/>
<organism evidence="2 3">
    <name type="scientific">Anisodus acutangulus</name>
    <dbReference type="NCBI Taxonomy" id="402998"/>
    <lineage>
        <taxon>Eukaryota</taxon>
        <taxon>Viridiplantae</taxon>
        <taxon>Streptophyta</taxon>
        <taxon>Embryophyta</taxon>
        <taxon>Tracheophyta</taxon>
        <taxon>Spermatophyta</taxon>
        <taxon>Magnoliopsida</taxon>
        <taxon>eudicotyledons</taxon>
        <taxon>Gunneridae</taxon>
        <taxon>Pentapetalae</taxon>
        <taxon>asterids</taxon>
        <taxon>lamiids</taxon>
        <taxon>Solanales</taxon>
        <taxon>Solanaceae</taxon>
        <taxon>Solanoideae</taxon>
        <taxon>Hyoscyameae</taxon>
        <taxon>Anisodus</taxon>
    </lineage>
</organism>
<dbReference type="Proteomes" id="UP001152561">
    <property type="component" value="Unassembled WGS sequence"/>
</dbReference>
<dbReference type="PANTHER" id="PTHR37187:SF7">
    <property type="entry name" value="EXPRESSED PROTEIN"/>
    <property type="match status" value="1"/>
</dbReference>
<evidence type="ECO:0000313" key="3">
    <source>
        <dbReference type="Proteomes" id="UP001152561"/>
    </source>
</evidence>
<proteinExistence type="predicted"/>
<comment type="caution">
    <text evidence="2">The sequence shown here is derived from an EMBL/GenBank/DDBJ whole genome shotgun (WGS) entry which is preliminary data.</text>
</comment>
<feature type="region of interest" description="Disordered" evidence="1">
    <location>
        <begin position="1"/>
        <end position="107"/>
    </location>
</feature>
<feature type="compositionally biased region" description="Basic residues" evidence="1">
    <location>
        <begin position="1"/>
        <end position="15"/>
    </location>
</feature>
<dbReference type="PANTHER" id="PTHR37187">
    <property type="entry name" value="EXPRESSED PROTEIN"/>
    <property type="match status" value="1"/>
</dbReference>
<gene>
    <name evidence="2" type="ORF">K7X08_033099</name>
</gene>
<protein>
    <submittedName>
        <fullName evidence="2">Uncharacterized protein</fullName>
    </submittedName>
</protein>
<dbReference type="EMBL" id="JAJAGQ010000011">
    <property type="protein sequence ID" value="KAJ8549392.1"/>
    <property type="molecule type" value="Genomic_DNA"/>
</dbReference>
<keyword evidence="3" id="KW-1185">Reference proteome</keyword>
<sequence length="354" mass="38452">MPSGPKKRKAAKKKQQLQAKEPPSRNDSFLARSHGEEDSKRDDKYSDSESGSPASQDNQYHQNQFTEWEVENGNKQLDVSHDWSIDENESNGVKHEGGEVDIVGNEDGGLVQVGRKLKVGGLRRSSSSSSSSSNSSVEKYVVAVKNNIVLDDAPAVELVKENESLPDKNNIVVDDAPVVELVKENESLPDTQVADSLVGTTSTSSFDKAAISEDIVQVTTSASDADNVTASTVEPSVKGKGEENLYVVNEKGTASDTVTENWDENLGAIVDKATISEILVETETEKRDEAATAVSNDNALENTDAKASILQLLNAMTIRQRLCLHDQWKQLPGRVAAACLSCLQDQIDKLRRRA</sequence>
<feature type="compositionally biased region" description="Polar residues" evidence="1">
    <location>
        <begin position="48"/>
        <end position="66"/>
    </location>
</feature>
<dbReference type="OrthoDB" id="1930727at2759"/>
<evidence type="ECO:0000256" key="1">
    <source>
        <dbReference type="SAM" id="MobiDB-lite"/>
    </source>
</evidence>
<feature type="compositionally biased region" description="Basic and acidic residues" evidence="1">
    <location>
        <begin position="33"/>
        <end position="47"/>
    </location>
</feature>
<name>A0A9Q1RCX5_9SOLA</name>
<reference evidence="3" key="1">
    <citation type="journal article" date="2023" name="Proc. Natl. Acad. Sci. U.S.A.">
        <title>Genomic and structural basis for evolution of tropane alkaloid biosynthesis.</title>
        <authorList>
            <person name="Wanga Y.-J."/>
            <person name="Taina T."/>
            <person name="Yua J.-Y."/>
            <person name="Lia J."/>
            <person name="Xua B."/>
            <person name="Chenc J."/>
            <person name="D'Auriad J.C."/>
            <person name="Huanga J.-P."/>
            <person name="Huanga S.-X."/>
        </authorList>
    </citation>
    <scope>NUCLEOTIDE SEQUENCE [LARGE SCALE GENOMIC DNA]</scope>
    <source>
        <strain evidence="3">cv. KIB-2019</strain>
    </source>
</reference>
<accession>A0A9Q1RCX5</accession>